<keyword evidence="9" id="KW-1185">Reference proteome</keyword>
<feature type="region of interest" description="Disordered" evidence="5">
    <location>
        <begin position="1"/>
        <end position="28"/>
    </location>
</feature>
<sequence length="945" mass="99680">MTTPATDAPSSAADAPASRPARRYAPPRVGGPRRWWDWVLASDPGLGHLQAGWRALVSMSVSLAAGYGMTRVLDVPAMLGMVVGGMMGLMSAFVVAENTPSRLVRASLWLPLPYAAVLPLAAWAHQHRMLDLVLMVVGLAVTFFLARFGTFGLLTGMMTFNALMVGGIIVIPMDTCGPLAAIAVVASVAVLIARLLLCYPMPREDLLRTQRAFLVEARRIADAAATALDPDADRATAVRRMGRALRRLNITTVTIDGHLAQPEVAADPDSAELLHQYLFDAELALQGIGQAVQRMTAHQVPAALRETMVIGLVIARDTHLGRADALHPAAELIRQQATALPEGGSAEEAEVRALAHRVADLLDGLAESLAHWLELGWNSATVRARVPFQPTVALERNRPAGAGPAAERVAAAQARPGWRRAIPYLRAPLQAGTAAAITCPLADAINGQRFSWGLIGVLITLFGTNTTHERLRKLVHRVVGTAVGAVIGIALLHLIGPGHTGWTLVVIVGGLTIGSWGLQRQYAYWVVGLVVALVQMYGLTTPYGGMDRLLAQRLVDNALGCAVATVCAAVIFPVSTRKVAREVQRGYLSATEHLVEQVALRWTDPGAPVRLRGAARALDAALLQVHSVLRPLVRMPLGGRGRGRESSLRLLNSATRHARTLAASADIDLRLTPEQIALVQRVREVFTGSLQALDRRVARDEEGTWVRVSPVIRELMDRLPATAGPDAAQLRTALRELAALDEALAALAERRGLATTTPPAPRTTPSDRTRTALTAWAATLRPRTTAEAGSARAGATPATGTPGANGRPGTTAGPAAAPPAATGNTPRNTTGNTPRNTTGNTTGKTTGAATGKATGNTAGTATVSGTLRCPAHPDGCAAWITVISDRGKREALVRAVGGGYRLTGLRPGGHTLIVSGPAHAPRAEFLLVDAPGQDQRHDITLVPAP</sequence>
<feature type="domain" description="Integral membrane bound transporter" evidence="7">
    <location>
        <begin position="441"/>
        <end position="566"/>
    </location>
</feature>
<feature type="transmembrane region" description="Helical" evidence="6">
    <location>
        <begin position="179"/>
        <end position="199"/>
    </location>
</feature>
<feature type="transmembrane region" description="Helical" evidence="6">
    <location>
        <begin position="75"/>
        <end position="96"/>
    </location>
</feature>
<feature type="region of interest" description="Disordered" evidence="5">
    <location>
        <begin position="750"/>
        <end position="856"/>
    </location>
</feature>
<feature type="transmembrane region" description="Helical" evidence="6">
    <location>
        <begin position="103"/>
        <end position="123"/>
    </location>
</feature>
<evidence type="ECO:0000256" key="1">
    <source>
        <dbReference type="ARBA" id="ARBA00004141"/>
    </source>
</evidence>
<dbReference type="Proteomes" id="UP001234880">
    <property type="component" value="Unassembled WGS sequence"/>
</dbReference>
<feature type="transmembrane region" description="Helical" evidence="6">
    <location>
        <begin position="474"/>
        <end position="495"/>
    </location>
</feature>
<dbReference type="EMBL" id="JAURUE010000001">
    <property type="protein sequence ID" value="MDP9611483.1"/>
    <property type="molecule type" value="Genomic_DNA"/>
</dbReference>
<comment type="subcellular location">
    <subcellularLocation>
        <location evidence="1">Membrane</location>
        <topology evidence="1">Multi-pass membrane protein</topology>
    </subcellularLocation>
</comment>
<evidence type="ECO:0000313" key="8">
    <source>
        <dbReference type="EMBL" id="MDP9611483.1"/>
    </source>
</evidence>
<gene>
    <name evidence="8" type="ORF">JOF35_003760</name>
</gene>
<keyword evidence="2 6" id="KW-0812">Transmembrane</keyword>
<dbReference type="InterPro" id="IPR049453">
    <property type="entry name" value="Memb_transporter_dom"/>
</dbReference>
<evidence type="ECO:0000256" key="3">
    <source>
        <dbReference type="ARBA" id="ARBA00022989"/>
    </source>
</evidence>
<evidence type="ECO:0000256" key="2">
    <source>
        <dbReference type="ARBA" id="ARBA00022692"/>
    </source>
</evidence>
<evidence type="ECO:0000256" key="6">
    <source>
        <dbReference type="SAM" id="Phobius"/>
    </source>
</evidence>
<feature type="transmembrane region" description="Helical" evidence="6">
    <location>
        <begin position="525"/>
        <end position="545"/>
    </location>
</feature>
<evidence type="ECO:0000259" key="7">
    <source>
        <dbReference type="Pfam" id="PF13515"/>
    </source>
</evidence>
<accession>A0ABT9KSS3</accession>
<feature type="transmembrane region" description="Helical" evidence="6">
    <location>
        <begin position="501"/>
        <end position="518"/>
    </location>
</feature>
<feature type="compositionally biased region" description="Low complexity" evidence="5">
    <location>
        <begin position="1"/>
        <end position="27"/>
    </location>
</feature>
<feature type="compositionally biased region" description="Low complexity" evidence="5">
    <location>
        <begin position="771"/>
        <end position="856"/>
    </location>
</feature>
<proteinExistence type="predicted"/>
<evidence type="ECO:0000256" key="5">
    <source>
        <dbReference type="SAM" id="MobiDB-lite"/>
    </source>
</evidence>
<reference evidence="8 9" key="1">
    <citation type="submission" date="2023-07" db="EMBL/GenBank/DDBJ databases">
        <title>Sequencing the genomes of 1000 actinobacteria strains.</title>
        <authorList>
            <person name="Klenk H.-P."/>
        </authorList>
    </citation>
    <scope>NUCLEOTIDE SEQUENCE [LARGE SCALE GENOMIC DNA]</scope>
    <source>
        <strain evidence="8 9">DSM 41600</strain>
    </source>
</reference>
<keyword evidence="4 6" id="KW-0472">Membrane</keyword>
<evidence type="ECO:0000313" key="9">
    <source>
        <dbReference type="Proteomes" id="UP001234880"/>
    </source>
</evidence>
<comment type="caution">
    <text evidence="8">The sequence shown here is derived from an EMBL/GenBank/DDBJ whole genome shotgun (WGS) entry which is preliminary data.</text>
</comment>
<feature type="transmembrane region" description="Helical" evidence="6">
    <location>
        <begin position="129"/>
        <end position="146"/>
    </location>
</feature>
<name>A0ABT9KSS3_9ACTN</name>
<dbReference type="RefSeq" id="WP_307110802.1">
    <property type="nucleotide sequence ID" value="NZ_JAURUE010000001.1"/>
</dbReference>
<keyword evidence="3 6" id="KW-1133">Transmembrane helix</keyword>
<organism evidence="8 9">
    <name type="scientific">Streptomyces demainii</name>
    <dbReference type="NCBI Taxonomy" id="588122"/>
    <lineage>
        <taxon>Bacteria</taxon>
        <taxon>Bacillati</taxon>
        <taxon>Actinomycetota</taxon>
        <taxon>Actinomycetes</taxon>
        <taxon>Kitasatosporales</taxon>
        <taxon>Streptomycetaceae</taxon>
        <taxon>Streptomyces</taxon>
    </lineage>
</organism>
<feature type="transmembrane region" description="Helical" evidence="6">
    <location>
        <begin position="153"/>
        <end position="173"/>
    </location>
</feature>
<feature type="compositionally biased region" description="Low complexity" evidence="5">
    <location>
        <begin position="750"/>
        <end position="764"/>
    </location>
</feature>
<evidence type="ECO:0000256" key="4">
    <source>
        <dbReference type="ARBA" id="ARBA00023136"/>
    </source>
</evidence>
<protein>
    <submittedName>
        <fullName evidence="8">Uncharacterized protein (DUF697 family)</fullName>
    </submittedName>
</protein>
<dbReference type="Pfam" id="PF13515">
    <property type="entry name" value="FUSC_2"/>
    <property type="match status" value="1"/>
</dbReference>